<keyword evidence="1" id="KW-0472">Membrane</keyword>
<feature type="transmembrane region" description="Helical" evidence="1">
    <location>
        <begin position="20"/>
        <end position="39"/>
    </location>
</feature>
<dbReference type="STRING" id="351659.SAMN05421784_107109"/>
<accession>A0A1I7GB57</accession>
<sequence>MDVVIVVKITAIDNFFANRILLLFSLLDGVFFISLKYTIAGRNDDSANAIMKANAISNDIVFSPVLFFNSKLTGSDIDNVANTIVNVATSTWPTFLNLSKILLFLKSPLNNEVNIKIKKDNVAIIAMVCNTEGGGIIFLTKEA</sequence>
<evidence type="ECO:0000256" key="1">
    <source>
        <dbReference type="SAM" id="Phobius"/>
    </source>
</evidence>
<keyword evidence="1" id="KW-0812">Transmembrane</keyword>
<reference evidence="3" key="1">
    <citation type="submission" date="2016-10" db="EMBL/GenBank/DDBJ databases">
        <authorList>
            <person name="Varghese N."/>
            <person name="Submissions S."/>
        </authorList>
    </citation>
    <scope>NUCLEOTIDE SEQUENCE [LARGE SCALE GENOMIC DNA]</scope>
    <source>
        <strain evidence="3">DSM 18168</strain>
    </source>
</reference>
<dbReference type="AlphaFoldDB" id="A0A1I7GB57"/>
<name>A0A1I7GB57_9GAMM</name>
<evidence type="ECO:0000313" key="3">
    <source>
        <dbReference type="Proteomes" id="UP000242496"/>
    </source>
</evidence>
<proteinExistence type="predicted"/>
<protein>
    <submittedName>
        <fullName evidence="2">Uncharacterized protein</fullName>
    </submittedName>
</protein>
<organism evidence="2 3">
    <name type="scientific">Xenorhabdus koppenhoeferi</name>
    <dbReference type="NCBI Taxonomy" id="351659"/>
    <lineage>
        <taxon>Bacteria</taxon>
        <taxon>Pseudomonadati</taxon>
        <taxon>Pseudomonadota</taxon>
        <taxon>Gammaproteobacteria</taxon>
        <taxon>Enterobacterales</taxon>
        <taxon>Morganellaceae</taxon>
        <taxon>Xenorhabdus</taxon>
    </lineage>
</organism>
<dbReference type="Proteomes" id="UP000242496">
    <property type="component" value="Unassembled WGS sequence"/>
</dbReference>
<keyword evidence="1" id="KW-1133">Transmembrane helix</keyword>
<evidence type="ECO:0000313" key="2">
    <source>
        <dbReference type="EMBL" id="SFU45611.1"/>
    </source>
</evidence>
<keyword evidence="3" id="KW-1185">Reference proteome</keyword>
<gene>
    <name evidence="2" type="ORF">SAMN05421784_107109</name>
</gene>
<dbReference type="EMBL" id="FPBJ01000007">
    <property type="protein sequence ID" value="SFU45611.1"/>
    <property type="molecule type" value="Genomic_DNA"/>
</dbReference>